<dbReference type="InterPro" id="IPR035682">
    <property type="entry name" value="PhnP_MBL"/>
</dbReference>
<dbReference type="STRING" id="1926881.BTJ39_12235"/>
<gene>
    <name evidence="2" type="ORF">BTJ39_12235</name>
</gene>
<dbReference type="PANTHER" id="PTHR42663">
    <property type="entry name" value="HYDROLASE C777.06C-RELATED-RELATED"/>
    <property type="match status" value="1"/>
</dbReference>
<sequence>MRFTFLGTGGVQQVPVFGCDCRVCQRARQQPAYQRASASALIECNGETTLLDAGLVHLERRFHPGELSRILLTHYHMDHVQGLFALRWGMGARIPVFGPPDEQGCDDLYRHPGLLDFQPLPPPFQPLACGDFTLTPLPLIHSKLTYGYLIRYGDWQLAYLTDTVGLPPQTLRFLQHRRLDVLVLDCSHSPQAQRPRNHNDITLALQLHEQLRPQVSWLTHISHQVDDWLLQNVLPANVKPAHDGLTLLAG</sequence>
<dbReference type="EMBL" id="MRUL01000007">
    <property type="protein sequence ID" value="OON39795.1"/>
    <property type="molecule type" value="Genomic_DNA"/>
</dbReference>
<dbReference type="AlphaFoldDB" id="A0A1S8YLQ5"/>
<dbReference type="Gene3D" id="3.60.15.10">
    <property type="entry name" value="Ribonuclease Z/Hydroxyacylglutathione hydrolase-like"/>
    <property type="match status" value="1"/>
</dbReference>
<evidence type="ECO:0000259" key="1">
    <source>
        <dbReference type="Pfam" id="PF12706"/>
    </source>
</evidence>
<organism evidence="2 3">
    <name type="scientific">Izhakiella australiensis</name>
    <dbReference type="NCBI Taxonomy" id="1926881"/>
    <lineage>
        <taxon>Bacteria</taxon>
        <taxon>Pseudomonadati</taxon>
        <taxon>Pseudomonadota</taxon>
        <taxon>Gammaproteobacteria</taxon>
        <taxon>Enterobacterales</taxon>
        <taxon>Erwiniaceae</taxon>
        <taxon>Izhakiella</taxon>
    </lineage>
</organism>
<accession>A0A1S8YLQ5</accession>
<comment type="caution">
    <text evidence="2">The sequence shown here is derived from an EMBL/GenBank/DDBJ whole genome shotgun (WGS) entry which is preliminary data.</text>
</comment>
<dbReference type="RefSeq" id="WP_078002984.1">
    <property type="nucleotide sequence ID" value="NZ_MRUL01000007.1"/>
</dbReference>
<dbReference type="PANTHER" id="PTHR42663:SF6">
    <property type="entry name" value="HYDROLASE C777.06C-RELATED"/>
    <property type="match status" value="1"/>
</dbReference>
<dbReference type="GO" id="GO:0008081">
    <property type="term" value="F:phosphoric diester hydrolase activity"/>
    <property type="evidence" value="ECO:0007669"/>
    <property type="project" value="InterPro"/>
</dbReference>
<reference evidence="2 3" key="1">
    <citation type="submission" date="2016-12" db="EMBL/GenBank/DDBJ databases">
        <title>Izhakiella australiana sp. nov. of genus Izhakiella isolated from Australian desert.</title>
        <authorList>
            <person name="Ji M."/>
        </authorList>
    </citation>
    <scope>NUCLEOTIDE SEQUENCE [LARGE SCALE GENOMIC DNA]</scope>
    <source>
        <strain evidence="2 3">D4N98</strain>
    </source>
</reference>
<feature type="domain" description="Metallo-beta-lactamase" evidence="1">
    <location>
        <begin position="61"/>
        <end position="221"/>
    </location>
</feature>
<dbReference type="InterPro" id="IPR017693">
    <property type="entry name" value="Phosphonate_metab_PhnP"/>
</dbReference>
<dbReference type="InterPro" id="IPR001279">
    <property type="entry name" value="Metallo-B-lactamas"/>
</dbReference>
<dbReference type="CDD" id="cd07736">
    <property type="entry name" value="PhnP-like_MBL-fold"/>
    <property type="match status" value="1"/>
</dbReference>
<evidence type="ECO:0000313" key="2">
    <source>
        <dbReference type="EMBL" id="OON39795.1"/>
    </source>
</evidence>
<dbReference type="InterPro" id="IPR036866">
    <property type="entry name" value="RibonucZ/Hydroxyglut_hydro"/>
</dbReference>
<name>A0A1S8YLQ5_9GAMM</name>
<keyword evidence="3" id="KW-1185">Reference proteome</keyword>
<evidence type="ECO:0000313" key="3">
    <source>
        <dbReference type="Proteomes" id="UP000190667"/>
    </source>
</evidence>
<dbReference type="NCBIfam" id="TIGR03307">
    <property type="entry name" value="PhnP"/>
    <property type="match status" value="1"/>
</dbReference>
<dbReference type="GO" id="GO:0019700">
    <property type="term" value="P:organic phosphonate catabolic process"/>
    <property type="evidence" value="ECO:0007669"/>
    <property type="project" value="InterPro"/>
</dbReference>
<dbReference type="OrthoDB" id="9803916at2"/>
<dbReference type="Pfam" id="PF12706">
    <property type="entry name" value="Lactamase_B_2"/>
    <property type="match status" value="1"/>
</dbReference>
<proteinExistence type="predicted"/>
<dbReference type="SUPFAM" id="SSF56281">
    <property type="entry name" value="Metallo-hydrolase/oxidoreductase"/>
    <property type="match status" value="1"/>
</dbReference>
<protein>
    <submittedName>
        <fullName evidence="2">Phosphonate metabolism protein PhnP</fullName>
    </submittedName>
</protein>
<dbReference type="Proteomes" id="UP000190667">
    <property type="component" value="Unassembled WGS sequence"/>
</dbReference>